<keyword evidence="4" id="KW-1185">Reference proteome</keyword>
<feature type="compositionally biased region" description="Low complexity" evidence="1">
    <location>
        <begin position="196"/>
        <end position="206"/>
    </location>
</feature>
<reference evidence="4" key="1">
    <citation type="journal article" date="2019" name="Int. J. Syst. Evol. Microbiol.">
        <title>The Global Catalogue of Microorganisms (GCM) 10K type strain sequencing project: providing services to taxonomists for standard genome sequencing and annotation.</title>
        <authorList>
            <consortium name="The Broad Institute Genomics Platform"/>
            <consortium name="The Broad Institute Genome Sequencing Center for Infectious Disease"/>
            <person name="Wu L."/>
            <person name="Ma J."/>
        </authorList>
    </citation>
    <scope>NUCLEOTIDE SEQUENCE [LARGE SCALE GENOMIC DNA]</scope>
    <source>
        <strain evidence="4">CGMCC 4.1469</strain>
    </source>
</reference>
<proteinExistence type="predicted"/>
<dbReference type="Proteomes" id="UP001596052">
    <property type="component" value="Unassembled WGS sequence"/>
</dbReference>
<sequence length="495" mass="53119">MPPLNLGVPPGNDASPAAHVAAVPPGRSISSLRAPRGTNFIRLAFAAIFLLGFLGLVGFLLKDYLPDLIPGLISHDAAEEASKDDSGISDRPFISSNPSSPAKLAGGNAAPEKPSAPSPAAPEARDKTAPITVGFDPQEPAPSKVESATPAQQVAVPQPATPPTATSTAPMPPTAPAAGPLLEVPAKPVMNGGTAGAPAASPSSLSQSHTIEEEGITAESRPAAEALKKFLLSKSLEERLKHTLGADLMKPHMERYYAHAPDGPILVDRIQFVRMDPNPELGSGKHCIFSLENKTWEFSVPVMLEEKEDGFKVDWVAFVEFKDRMLEKFFQAYMPGKACFHVGIIRRHFFEDGVPNLDRKDAFRVMPAPPNSFEASVFIDKDSALAEELRTRLPWETHVWAVVELEWKKLGSQQWVELSAVPQMHWYSLPMAPKASAPAPKTAQAEEFPPGISKNGSRGRSGAPSSNNNMPPPGIRKSSPDLPDTIKRPVIPGGR</sequence>
<keyword evidence="2" id="KW-0812">Transmembrane</keyword>
<gene>
    <name evidence="3" type="ORF">ACFQDI_01950</name>
</gene>
<evidence type="ECO:0000313" key="4">
    <source>
        <dbReference type="Proteomes" id="UP001596052"/>
    </source>
</evidence>
<accession>A0ABW0KJZ2</accession>
<comment type="caution">
    <text evidence="3">The sequence shown here is derived from an EMBL/GenBank/DDBJ whole genome shotgun (WGS) entry which is preliminary data.</text>
</comment>
<feature type="transmembrane region" description="Helical" evidence="2">
    <location>
        <begin position="40"/>
        <end position="61"/>
    </location>
</feature>
<feature type="region of interest" description="Disordered" evidence="1">
    <location>
        <begin position="83"/>
        <end position="220"/>
    </location>
</feature>
<keyword evidence="2" id="KW-1133">Transmembrane helix</keyword>
<dbReference type="RefSeq" id="WP_377162839.1">
    <property type="nucleotide sequence ID" value="NZ_JBHSMQ010000001.1"/>
</dbReference>
<dbReference type="EMBL" id="JBHSMQ010000001">
    <property type="protein sequence ID" value="MFC5453604.1"/>
    <property type="molecule type" value="Genomic_DNA"/>
</dbReference>
<keyword evidence="2" id="KW-0472">Membrane</keyword>
<feature type="region of interest" description="Disordered" evidence="1">
    <location>
        <begin position="433"/>
        <end position="495"/>
    </location>
</feature>
<evidence type="ECO:0000256" key="1">
    <source>
        <dbReference type="SAM" id="MobiDB-lite"/>
    </source>
</evidence>
<evidence type="ECO:0000256" key="2">
    <source>
        <dbReference type="SAM" id="Phobius"/>
    </source>
</evidence>
<protein>
    <submittedName>
        <fullName evidence="3">Uncharacterized protein</fullName>
    </submittedName>
</protein>
<feature type="compositionally biased region" description="Low complexity" evidence="1">
    <location>
        <begin position="433"/>
        <end position="445"/>
    </location>
</feature>
<feature type="compositionally biased region" description="Low complexity" evidence="1">
    <location>
        <begin position="147"/>
        <end position="169"/>
    </location>
</feature>
<organism evidence="3 4">
    <name type="scientific">Prosthecobacter fluviatilis</name>
    <dbReference type="NCBI Taxonomy" id="445931"/>
    <lineage>
        <taxon>Bacteria</taxon>
        <taxon>Pseudomonadati</taxon>
        <taxon>Verrucomicrobiota</taxon>
        <taxon>Verrucomicrobiia</taxon>
        <taxon>Verrucomicrobiales</taxon>
        <taxon>Verrucomicrobiaceae</taxon>
        <taxon>Prosthecobacter</taxon>
    </lineage>
</organism>
<evidence type="ECO:0000313" key="3">
    <source>
        <dbReference type="EMBL" id="MFC5453604.1"/>
    </source>
</evidence>
<name>A0ABW0KJZ2_9BACT</name>
<feature type="compositionally biased region" description="Polar residues" evidence="1">
    <location>
        <begin position="454"/>
        <end position="469"/>
    </location>
</feature>